<reference evidence="1 2" key="1">
    <citation type="submission" date="2023-02" db="EMBL/GenBank/DDBJ databases">
        <title>Genome sequence of Sphingomonas naphthae.</title>
        <authorList>
            <person name="Kim S."/>
            <person name="Heo J."/>
            <person name="Kwon S.-W."/>
        </authorList>
    </citation>
    <scope>NUCLEOTIDE SEQUENCE [LARGE SCALE GENOMIC DNA]</scope>
    <source>
        <strain evidence="1 2">KACC 18716</strain>
    </source>
</reference>
<sequence length="353" mass="36263">MAGVSGSELRAIASATEVVVDDDGAVATRIHLFPMGSHITRDGRGPYVLEDLAHASAVIAATRATLDGTDFMLDYDHLGEAAASAGTREAPAKASGWIKPATLAADQDGIWGEVEWTAAAAAAIAAREYRYTSPWFGFDKSNGRVTRLFNAALVNRPALDTRAVAAQLTGDQHMDLSKIAGALGLGADASEDAILAAIGTAKEKTATAATAPVALALGLAAAATVEEMAIAAAGAIAGRADFNRFVPRAEYDALRAKVEGANEDRATASVDAAITAGKITPASREWALGYVKADPAGFANFLGVAPAIVSEGQGTAASKVVVENTLSEKDKSTARLLNISDAEWLASKKELAA</sequence>
<accession>A0ABY7TFS3</accession>
<dbReference type="InterPro" id="IPR012106">
    <property type="entry name" value="Phage_Mu_Gp1"/>
</dbReference>
<name>A0ABY7TFS3_9SPHN</name>
<keyword evidence="2" id="KW-1185">Reference proteome</keyword>
<dbReference type="EMBL" id="CP117411">
    <property type="protein sequence ID" value="WCT72063.1"/>
    <property type="molecule type" value="Genomic_DNA"/>
</dbReference>
<dbReference type="Proteomes" id="UP001220395">
    <property type="component" value="Chromosome"/>
</dbReference>
<dbReference type="Pfam" id="PF10123">
    <property type="entry name" value="Mu-like_Pro"/>
    <property type="match status" value="1"/>
</dbReference>
<dbReference type="RefSeq" id="WP_273686012.1">
    <property type="nucleotide sequence ID" value="NZ_CP117411.1"/>
</dbReference>
<proteinExistence type="predicted"/>
<dbReference type="PIRSF" id="PIRSF016624">
    <property type="entry name" value="Mu_prophg_I"/>
    <property type="match status" value="1"/>
</dbReference>
<dbReference type="GO" id="GO:0006508">
    <property type="term" value="P:proteolysis"/>
    <property type="evidence" value="ECO:0007669"/>
    <property type="project" value="UniProtKB-KW"/>
</dbReference>
<gene>
    <name evidence="1" type="ORF">PQ455_10425</name>
</gene>
<keyword evidence="1" id="KW-0645">Protease</keyword>
<organism evidence="1 2">
    <name type="scientific">Sphingomonas naphthae</name>
    <dbReference type="NCBI Taxonomy" id="1813468"/>
    <lineage>
        <taxon>Bacteria</taxon>
        <taxon>Pseudomonadati</taxon>
        <taxon>Pseudomonadota</taxon>
        <taxon>Alphaproteobacteria</taxon>
        <taxon>Sphingomonadales</taxon>
        <taxon>Sphingomonadaceae</taxon>
        <taxon>Sphingomonas</taxon>
    </lineage>
</organism>
<keyword evidence="1" id="KW-0378">Hydrolase</keyword>
<protein>
    <submittedName>
        <fullName evidence="1">Phage protease</fullName>
    </submittedName>
</protein>
<evidence type="ECO:0000313" key="1">
    <source>
        <dbReference type="EMBL" id="WCT72063.1"/>
    </source>
</evidence>
<evidence type="ECO:0000313" key="2">
    <source>
        <dbReference type="Proteomes" id="UP001220395"/>
    </source>
</evidence>
<dbReference type="GO" id="GO:0008233">
    <property type="term" value="F:peptidase activity"/>
    <property type="evidence" value="ECO:0007669"/>
    <property type="project" value="UniProtKB-KW"/>
</dbReference>